<comment type="caution">
    <text evidence="2">The sequence shown here is derived from an EMBL/GenBank/DDBJ whole genome shotgun (WGS) entry which is preliminary data.</text>
</comment>
<accession>A0ABR1WW53</accession>
<evidence type="ECO:0000256" key="1">
    <source>
        <dbReference type="SAM" id="MobiDB-lite"/>
    </source>
</evidence>
<dbReference type="Proteomes" id="UP001480595">
    <property type="component" value="Unassembled WGS sequence"/>
</dbReference>
<feature type="compositionally biased region" description="Low complexity" evidence="1">
    <location>
        <begin position="99"/>
        <end position="110"/>
    </location>
</feature>
<reference evidence="2 3" key="1">
    <citation type="submission" date="2023-01" db="EMBL/GenBank/DDBJ databases">
        <title>Analysis of 21 Apiospora genomes using comparative genomics revels a genus with tremendous synthesis potential of carbohydrate active enzymes and secondary metabolites.</title>
        <authorList>
            <person name="Sorensen T."/>
        </authorList>
    </citation>
    <scope>NUCLEOTIDE SEQUENCE [LARGE SCALE GENOMIC DNA]</scope>
    <source>
        <strain evidence="2 3">CBS 135458</strain>
    </source>
</reference>
<sequence>MFADPSPSVKDTVKDISIEVGERPGLKLDDVMLIGCRPWGPPPPQHCEYEVMCYRKSTDFIHRLLATLTQERYPHLARIHLKGFRILRNDPRGPEHSSPHTSTTLSNTTTIPDPELTQQCIRDCPWVDEGFMETSNVDRRTTFLGYDYDLPLKEGSNLWEHSTRCRRF</sequence>
<proteinExistence type="predicted"/>
<evidence type="ECO:0000313" key="2">
    <source>
        <dbReference type="EMBL" id="KAK8087397.1"/>
    </source>
</evidence>
<feature type="compositionally biased region" description="Basic and acidic residues" evidence="1">
    <location>
        <begin position="88"/>
        <end position="98"/>
    </location>
</feature>
<evidence type="ECO:0000313" key="3">
    <source>
        <dbReference type="Proteomes" id="UP001480595"/>
    </source>
</evidence>
<gene>
    <name evidence="2" type="ORF">PG994_002371</name>
</gene>
<dbReference type="EMBL" id="JAQQWL010000002">
    <property type="protein sequence ID" value="KAK8087397.1"/>
    <property type="molecule type" value="Genomic_DNA"/>
</dbReference>
<protein>
    <submittedName>
        <fullName evidence="2">Uncharacterized protein</fullName>
    </submittedName>
</protein>
<organism evidence="2 3">
    <name type="scientific">Apiospora phragmitis</name>
    <dbReference type="NCBI Taxonomy" id="2905665"/>
    <lineage>
        <taxon>Eukaryota</taxon>
        <taxon>Fungi</taxon>
        <taxon>Dikarya</taxon>
        <taxon>Ascomycota</taxon>
        <taxon>Pezizomycotina</taxon>
        <taxon>Sordariomycetes</taxon>
        <taxon>Xylariomycetidae</taxon>
        <taxon>Amphisphaeriales</taxon>
        <taxon>Apiosporaceae</taxon>
        <taxon>Apiospora</taxon>
    </lineage>
</organism>
<keyword evidence="3" id="KW-1185">Reference proteome</keyword>
<dbReference type="RefSeq" id="XP_066721921.1">
    <property type="nucleotide sequence ID" value="XM_066853780.1"/>
</dbReference>
<dbReference type="GeneID" id="92086843"/>
<feature type="region of interest" description="Disordered" evidence="1">
    <location>
        <begin position="88"/>
        <end position="112"/>
    </location>
</feature>
<name>A0ABR1WW53_9PEZI</name>